<protein>
    <submittedName>
        <fullName evidence="2">Uncharacterized protein</fullName>
    </submittedName>
</protein>
<dbReference type="Proteomes" id="UP001157017">
    <property type="component" value="Unassembled WGS sequence"/>
</dbReference>
<sequence length="103" mass="11145">MTVLGDIAQGTTPWSTRSWAESLDHLGQHGAHVEEPDPGFRVPQAVIDFAARLLPHVAPDLTPPESVRDDPGHLDLVRVEPPTCGTPSARSRPRRSPTRGRSG</sequence>
<feature type="region of interest" description="Disordered" evidence="1">
    <location>
        <begin position="60"/>
        <end position="103"/>
    </location>
</feature>
<keyword evidence="3" id="KW-1185">Reference proteome</keyword>
<accession>A0ABQ6JGV3</accession>
<evidence type="ECO:0000313" key="2">
    <source>
        <dbReference type="EMBL" id="GMA86435.1"/>
    </source>
</evidence>
<dbReference type="EMBL" id="BSUZ01000001">
    <property type="protein sequence ID" value="GMA86435.1"/>
    <property type="molecule type" value="Genomic_DNA"/>
</dbReference>
<proteinExistence type="predicted"/>
<name>A0ABQ6JGV3_9ACTN</name>
<feature type="compositionally biased region" description="Basic residues" evidence="1">
    <location>
        <begin position="91"/>
        <end position="103"/>
    </location>
</feature>
<gene>
    <name evidence="2" type="ORF">GCM10025868_16850</name>
</gene>
<feature type="compositionally biased region" description="Basic and acidic residues" evidence="1">
    <location>
        <begin position="66"/>
        <end position="78"/>
    </location>
</feature>
<evidence type="ECO:0000256" key="1">
    <source>
        <dbReference type="SAM" id="MobiDB-lite"/>
    </source>
</evidence>
<comment type="caution">
    <text evidence="2">The sequence shown here is derived from an EMBL/GenBank/DDBJ whole genome shotgun (WGS) entry which is preliminary data.</text>
</comment>
<evidence type="ECO:0000313" key="3">
    <source>
        <dbReference type="Proteomes" id="UP001157017"/>
    </source>
</evidence>
<organism evidence="2 3">
    <name type="scientific">Angustibacter aerolatus</name>
    <dbReference type="NCBI Taxonomy" id="1162965"/>
    <lineage>
        <taxon>Bacteria</taxon>
        <taxon>Bacillati</taxon>
        <taxon>Actinomycetota</taxon>
        <taxon>Actinomycetes</taxon>
        <taxon>Kineosporiales</taxon>
        <taxon>Kineosporiaceae</taxon>
    </lineage>
</organism>
<reference evidence="3" key="1">
    <citation type="journal article" date="2019" name="Int. J. Syst. Evol. Microbiol.">
        <title>The Global Catalogue of Microorganisms (GCM) 10K type strain sequencing project: providing services to taxonomists for standard genome sequencing and annotation.</title>
        <authorList>
            <consortium name="The Broad Institute Genomics Platform"/>
            <consortium name="The Broad Institute Genome Sequencing Center for Infectious Disease"/>
            <person name="Wu L."/>
            <person name="Ma J."/>
        </authorList>
    </citation>
    <scope>NUCLEOTIDE SEQUENCE [LARGE SCALE GENOMIC DNA]</scope>
    <source>
        <strain evidence="3">NBRC 108730</strain>
    </source>
</reference>